<reference evidence="2" key="1">
    <citation type="journal article" date="2017" name="bioRxiv">
        <title>Comparative analysis of the genomes of Stylophora pistillata and Acropora digitifera provides evidence for extensive differences between species of corals.</title>
        <authorList>
            <person name="Voolstra C.R."/>
            <person name="Li Y."/>
            <person name="Liew Y.J."/>
            <person name="Baumgarten S."/>
            <person name="Zoccola D."/>
            <person name="Flot J.-F."/>
            <person name="Tambutte S."/>
            <person name="Allemand D."/>
            <person name="Aranda M."/>
        </authorList>
    </citation>
    <scope>NUCLEOTIDE SEQUENCE [LARGE SCALE GENOMIC DNA]</scope>
</reference>
<comment type="caution">
    <text evidence="1">The sequence shown here is derived from an EMBL/GenBank/DDBJ whole genome shotgun (WGS) entry which is preliminary data.</text>
</comment>
<accession>A0A2B4RH10</accession>
<proteinExistence type="predicted"/>
<name>A0A2B4RH10_STYPI</name>
<organism evidence="1 2">
    <name type="scientific">Stylophora pistillata</name>
    <name type="common">Smooth cauliflower coral</name>
    <dbReference type="NCBI Taxonomy" id="50429"/>
    <lineage>
        <taxon>Eukaryota</taxon>
        <taxon>Metazoa</taxon>
        <taxon>Cnidaria</taxon>
        <taxon>Anthozoa</taxon>
        <taxon>Hexacorallia</taxon>
        <taxon>Scleractinia</taxon>
        <taxon>Astrocoeniina</taxon>
        <taxon>Pocilloporidae</taxon>
        <taxon>Stylophora</taxon>
    </lineage>
</organism>
<dbReference type="AlphaFoldDB" id="A0A2B4RH10"/>
<protein>
    <submittedName>
        <fullName evidence="1">Uncharacterized protein</fullName>
    </submittedName>
</protein>
<gene>
    <name evidence="1" type="ORF">AWC38_SpisGene20139</name>
</gene>
<keyword evidence="2" id="KW-1185">Reference proteome</keyword>
<evidence type="ECO:0000313" key="2">
    <source>
        <dbReference type="Proteomes" id="UP000225706"/>
    </source>
</evidence>
<evidence type="ECO:0000313" key="1">
    <source>
        <dbReference type="EMBL" id="PFX15637.1"/>
    </source>
</evidence>
<dbReference type="EMBL" id="LSMT01000627">
    <property type="protein sequence ID" value="PFX15637.1"/>
    <property type="molecule type" value="Genomic_DNA"/>
</dbReference>
<dbReference type="Proteomes" id="UP000225706">
    <property type="component" value="Unassembled WGS sequence"/>
</dbReference>
<sequence length="788" mass="89261">MDLKRFTKDLKEGLEVEHAMKKLKGRLQDINDQKQGLTIERERIFKPIVDEVRQVKETIDENQNKVIQKLAENQNALSTDLSFLNELDSFESPPESPLLLEAPPKPKTKIPDPEIGFNQADIHIIKIIAFPTLKYVDHKMLEGDVNLDRLQTDVYDKAKRMNHVKAGLSKDEVKNKNKIESLDGEVTVLKKYLERINLPAKGEKNLVTQKCKGIRKYKQKKRNAHKVGSKGQYGGLSINLSRLLNEVVVEVSNPSTVGSVYERQGDKGIIDLLTKKFDPKKQYSLTAKQIFNDLNKLAQIPMHRSSGKSKLLKGGTIFSSWEDLEKRLIILTGTIDADNTHDMAGIRSAKFLKRYEYESYDLDTSLTTPANNAAQKKTGYKFTVDSTTDATTVIDWYNAYFEMDFKLTKMDNTTYGAADAAAIINGGLSMIKDIKVDFDSARILHLPDANHAINIKNLTEYTREYTRDMGPILFNYPDTDTGAVIQKYTTLALDGNAQNIAPTDNTNYNEGFTARKILLAAGAENKIRIPLNGFGFFKSLEKQIAPNGKAIFNIMLEDDANVLFRANAAVEGRFIVTKFVLWIPKMELINEGKKALVANYIRPHTWSYLRESVFTSLPLRTRSGTFKLTNTISKPRHVFIWVLNATKLSDQEQNMFVFNTFNLTNARTFTKAQLRLTNGGFYPKQQLDPTTHLNRAYCYLAEYMKSVNDCLSGPTMDIKQFQNLYGILYFDLSYQDPGLLPATTGLEFHFALNNAPNADYHIYALVLNEEDITVDVVKEKAIIRSNKA</sequence>